<accession>A0A5J5IIN6</accession>
<keyword evidence="4" id="KW-1185">Reference proteome</keyword>
<keyword evidence="1" id="KW-0732">Signal</keyword>
<feature type="chain" id="PRO_5023927974" evidence="1">
    <location>
        <begin position="21"/>
        <end position="522"/>
    </location>
</feature>
<dbReference type="InterPro" id="IPR007484">
    <property type="entry name" value="Peptidase_M28"/>
</dbReference>
<gene>
    <name evidence="3" type="ORF">FW778_11680</name>
</gene>
<dbReference type="GO" id="GO:0008235">
    <property type="term" value="F:metalloexopeptidase activity"/>
    <property type="evidence" value="ECO:0007669"/>
    <property type="project" value="InterPro"/>
</dbReference>
<evidence type="ECO:0000259" key="2">
    <source>
        <dbReference type="Pfam" id="PF04389"/>
    </source>
</evidence>
<reference evidence="3 4" key="1">
    <citation type="submission" date="2019-09" db="EMBL/GenBank/DDBJ databases">
        <title>Draft genome sequence of Ginsengibacter sp. BR5-29.</title>
        <authorList>
            <person name="Im W.-T."/>
        </authorList>
    </citation>
    <scope>NUCLEOTIDE SEQUENCE [LARGE SCALE GENOMIC DNA]</scope>
    <source>
        <strain evidence="3 4">BR5-29</strain>
    </source>
</reference>
<dbReference type="GO" id="GO:0006508">
    <property type="term" value="P:proteolysis"/>
    <property type="evidence" value="ECO:0007669"/>
    <property type="project" value="InterPro"/>
</dbReference>
<evidence type="ECO:0000256" key="1">
    <source>
        <dbReference type="SAM" id="SignalP"/>
    </source>
</evidence>
<sequence length="522" mass="58486">MKNYSLLLIIFIFFTNYSFSQTDSAWKYAETITQSGLKEQLSIIASAGMEGRETGTEGQRKAAAYIESQFKKAGLTSPASLPGFQQSYPLLKDTLIPKTLRIGKRRYDFGTDYMVTPGTDETSEFNANDIIFAGYGIADINYNDYDGKDVKGKVVVIFTGEPQIGETFLVNGSTKRSVWGFSLSKKAIVAKQKGAKALLVVNLKIDNIANAILKTSNLSLPQIKNSTADKVPVITVAPYVIKNIFGRRATELIAYAEAGIPLKDFIAEKKEKSKLVYKRKRELTSASNVIGYIEGSDLKNEYVFLTAHYDHLGIKGNEIYYGADDDGSGTASVIVMAQAFARAKEQGYGPRRTLVFMTASGEEEGLWGSAYYSDHPVFPLDSTTVDLNTDMIGRIDPGRNYGDSMNYIYVIGNDKLSTDLDPITTSMNKKYTNLELDYKFNAADDPERIYFRSDHYNFAKRGVPIVFYFDGIHKDYHKPTDTVDKINFDLMEKRARFIFLTAWNIANRNSMLKRDLTLPKDE</sequence>
<dbReference type="Gene3D" id="3.50.30.30">
    <property type="match status" value="1"/>
</dbReference>
<dbReference type="Pfam" id="PF04389">
    <property type="entry name" value="Peptidase_M28"/>
    <property type="match status" value="1"/>
</dbReference>
<organism evidence="3 4">
    <name type="scientific">Ginsengibacter hankyongi</name>
    <dbReference type="NCBI Taxonomy" id="2607284"/>
    <lineage>
        <taxon>Bacteria</taxon>
        <taxon>Pseudomonadati</taxon>
        <taxon>Bacteroidota</taxon>
        <taxon>Chitinophagia</taxon>
        <taxon>Chitinophagales</taxon>
        <taxon>Chitinophagaceae</taxon>
        <taxon>Ginsengibacter</taxon>
    </lineage>
</organism>
<dbReference type="PANTHER" id="PTHR12147:SF26">
    <property type="entry name" value="PEPTIDASE M28 DOMAIN-CONTAINING PROTEIN"/>
    <property type="match status" value="1"/>
</dbReference>
<dbReference type="SUPFAM" id="SSF53187">
    <property type="entry name" value="Zn-dependent exopeptidases"/>
    <property type="match status" value="1"/>
</dbReference>
<dbReference type="Proteomes" id="UP000326903">
    <property type="component" value="Unassembled WGS sequence"/>
</dbReference>
<dbReference type="InterPro" id="IPR045175">
    <property type="entry name" value="M28_fam"/>
</dbReference>
<comment type="caution">
    <text evidence="3">The sequence shown here is derived from an EMBL/GenBank/DDBJ whole genome shotgun (WGS) entry which is preliminary data.</text>
</comment>
<name>A0A5J5IIN6_9BACT</name>
<dbReference type="SUPFAM" id="SSF52025">
    <property type="entry name" value="PA domain"/>
    <property type="match status" value="1"/>
</dbReference>
<proteinExistence type="predicted"/>
<protein>
    <submittedName>
        <fullName evidence="3">M28 family peptidase</fullName>
    </submittedName>
</protein>
<feature type="signal peptide" evidence="1">
    <location>
        <begin position="1"/>
        <end position="20"/>
    </location>
</feature>
<feature type="domain" description="Peptidase M28" evidence="2">
    <location>
        <begin position="288"/>
        <end position="498"/>
    </location>
</feature>
<dbReference type="EMBL" id="VYQF01000002">
    <property type="protein sequence ID" value="KAA9039473.1"/>
    <property type="molecule type" value="Genomic_DNA"/>
</dbReference>
<dbReference type="Gene3D" id="3.40.630.10">
    <property type="entry name" value="Zn peptidases"/>
    <property type="match status" value="2"/>
</dbReference>
<evidence type="ECO:0000313" key="3">
    <source>
        <dbReference type="EMBL" id="KAA9039473.1"/>
    </source>
</evidence>
<dbReference type="PANTHER" id="PTHR12147">
    <property type="entry name" value="METALLOPEPTIDASE M28 FAMILY MEMBER"/>
    <property type="match status" value="1"/>
</dbReference>
<dbReference type="RefSeq" id="WP_150414884.1">
    <property type="nucleotide sequence ID" value="NZ_VYQF01000002.1"/>
</dbReference>
<evidence type="ECO:0000313" key="4">
    <source>
        <dbReference type="Proteomes" id="UP000326903"/>
    </source>
</evidence>
<dbReference type="AlphaFoldDB" id="A0A5J5IIN6"/>
<dbReference type="InterPro" id="IPR046450">
    <property type="entry name" value="PA_dom_sf"/>
</dbReference>